<dbReference type="Pfam" id="PF02485">
    <property type="entry name" value="Branch"/>
    <property type="match status" value="1"/>
</dbReference>
<dbReference type="PANTHER" id="PTHR45719:SF3">
    <property type="entry name" value="BETA-GLUCURONOSYLTRANSFERASE GLCAT14A"/>
    <property type="match status" value="1"/>
</dbReference>
<dbReference type="GO" id="GO:0016020">
    <property type="term" value="C:membrane"/>
    <property type="evidence" value="ECO:0007669"/>
    <property type="project" value="UniProtKB-SubCell"/>
</dbReference>
<proteinExistence type="predicted"/>
<evidence type="ECO:0000256" key="2">
    <source>
        <dbReference type="ARBA" id="ARBA00022676"/>
    </source>
</evidence>
<protein>
    <submittedName>
        <fullName evidence="6">N-acetylglucosaminyltransferase</fullName>
    </submittedName>
</protein>
<evidence type="ECO:0000256" key="5">
    <source>
        <dbReference type="ARBA" id="ARBA00023180"/>
    </source>
</evidence>
<reference evidence="6" key="1">
    <citation type="submission" date="2020-10" db="EMBL/GenBank/DDBJ databases">
        <authorList>
            <person name="Castelo-Branco R."/>
            <person name="Eusebio N."/>
            <person name="Adriana R."/>
            <person name="Vieira A."/>
            <person name="Brugerolle De Fraissinette N."/>
            <person name="Rezende De Castro R."/>
            <person name="Schneider M.P."/>
            <person name="Vasconcelos V."/>
            <person name="Leao P.N."/>
        </authorList>
    </citation>
    <scope>NUCLEOTIDE SEQUENCE</scope>
    <source>
        <strain evidence="6">LEGE 06105</strain>
    </source>
</reference>
<comment type="subcellular location">
    <subcellularLocation>
        <location evidence="1">Membrane</location>
        <topology evidence="1">Single-pass type II membrane protein</topology>
    </subcellularLocation>
</comment>
<dbReference type="EMBL" id="JADEWL010000182">
    <property type="protein sequence ID" value="MBE9216592.1"/>
    <property type="molecule type" value="Genomic_DNA"/>
</dbReference>
<keyword evidence="3" id="KW-0808">Transferase</keyword>
<name>A0A8J7K4Y4_9CYAN</name>
<evidence type="ECO:0000256" key="3">
    <source>
        <dbReference type="ARBA" id="ARBA00022679"/>
    </source>
</evidence>
<dbReference type="GO" id="GO:0015020">
    <property type="term" value="F:glucuronosyltransferase activity"/>
    <property type="evidence" value="ECO:0007669"/>
    <property type="project" value="InterPro"/>
</dbReference>
<accession>A0A8J7K4Y4</accession>
<gene>
    <name evidence="6" type="ORF">IQ247_28705</name>
</gene>
<dbReference type="InterPro" id="IPR003406">
    <property type="entry name" value="Glyco_trans_14"/>
</dbReference>
<evidence type="ECO:0000256" key="4">
    <source>
        <dbReference type="ARBA" id="ARBA00023136"/>
    </source>
</evidence>
<evidence type="ECO:0000256" key="1">
    <source>
        <dbReference type="ARBA" id="ARBA00004606"/>
    </source>
</evidence>
<organism evidence="6 7">
    <name type="scientific">Plectonema cf. radiosum LEGE 06105</name>
    <dbReference type="NCBI Taxonomy" id="945769"/>
    <lineage>
        <taxon>Bacteria</taxon>
        <taxon>Bacillati</taxon>
        <taxon>Cyanobacteriota</taxon>
        <taxon>Cyanophyceae</taxon>
        <taxon>Oscillatoriophycideae</taxon>
        <taxon>Oscillatoriales</taxon>
        <taxon>Microcoleaceae</taxon>
        <taxon>Plectonema</taxon>
    </lineage>
</organism>
<evidence type="ECO:0000313" key="6">
    <source>
        <dbReference type="EMBL" id="MBE9216592.1"/>
    </source>
</evidence>
<sequence length="313" mass="37064">MKICYLIQTHQNAEQIYRLVDRIQKSAFGNQIIISHDFSKCNLDEDGLEKRGVKVLKSNGGKRGDFFVIQSYLNGIKWLIDHKIEYDWLIYLSGQDYPIKPISEIEYFLSKTDYDGFMECFNVFSPESHWSIQEGKSRYLFKYQNIGLLTKFPHWLKLLFLPIKIINYLQPFFRINLAYEMFGIRRKSLFNEEFICYGGSSFTTLSKKCVDYLHDFCEIHPEVIEYYQEVCNSDESFIQTILINSRKFNLCNDNKRYFDFSQTKNGRPKILTINDYNAILQSNAHFARKFDICKDEKILDILDKEISEVGVNR</sequence>
<dbReference type="AlphaFoldDB" id="A0A8J7K4Y4"/>
<dbReference type="Proteomes" id="UP000620559">
    <property type="component" value="Unassembled WGS sequence"/>
</dbReference>
<dbReference type="RefSeq" id="WP_193925244.1">
    <property type="nucleotide sequence ID" value="NZ_JADEWL010000182.1"/>
</dbReference>
<evidence type="ECO:0000313" key="7">
    <source>
        <dbReference type="Proteomes" id="UP000620559"/>
    </source>
</evidence>
<comment type="caution">
    <text evidence="6">The sequence shown here is derived from an EMBL/GenBank/DDBJ whole genome shotgun (WGS) entry which is preliminary data.</text>
</comment>
<keyword evidence="5" id="KW-0325">Glycoprotein</keyword>
<keyword evidence="7" id="KW-1185">Reference proteome</keyword>
<dbReference type="InterPro" id="IPR044610">
    <property type="entry name" value="GLCAT14A/B/C"/>
</dbReference>
<keyword evidence="4" id="KW-0472">Membrane</keyword>
<keyword evidence="2 6" id="KW-0328">Glycosyltransferase</keyword>
<dbReference type="PANTHER" id="PTHR45719">
    <property type="entry name" value="GLYCOSYLTRANSFERASE"/>
    <property type="match status" value="1"/>
</dbReference>